<reference evidence="3" key="1">
    <citation type="submission" date="2018-05" db="EMBL/GenBank/DDBJ databases">
        <title>Draft genome of Mucuna pruriens seed.</title>
        <authorList>
            <person name="Nnadi N.E."/>
            <person name="Vos R."/>
            <person name="Hasami M.H."/>
            <person name="Devisetty U.K."/>
            <person name="Aguiy J.C."/>
        </authorList>
    </citation>
    <scope>NUCLEOTIDE SEQUENCE [LARGE SCALE GENOMIC DNA]</scope>
    <source>
        <strain evidence="3">JCA_2017</strain>
    </source>
</reference>
<dbReference type="Gene3D" id="3.30.420.10">
    <property type="entry name" value="Ribonuclease H-like superfamily/Ribonuclease H"/>
    <property type="match status" value="1"/>
</dbReference>
<evidence type="ECO:0000259" key="2">
    <source>
        <dbReference type="PROSITE" id="PS50994"/>
    </source>
</evidence>
<evidence type="ECO:0000256" key="1">
    <source>
        <dbReference type="SAM" id="MobiDB-lite"/>
    </source>
</evidence>
<dbReference type="PROSITE" id="PS50994">
    <property type="entry name" value="INTEGRASE"/>
    <property type="match status" value="1"/>
</dbReference>
<dbReference type="GO" id="GO:0003676">
    <property type="term" value="F:nucleic acid binding"/>
    <property type="evidence" value="ECO:0007669"/>
    <property type="project" value="InterPro"/>
</dbReference>
<keyword evidence="4" id="KW-1185">Reference proteome</keyword>
<feature type="region of interest" description="Disordered" evidence="1">
    <location>
        <begin position="1"/>
        <end position="20"/>
    </location>
</feature>
<dbReference type="AlphaFoldDB" id="A0A371IFP6"/>
<dbReference type="Proteomes" id="UP000257109">
    <property type="component" value="Unassembled WGS sequence"/>
</dbReference>
<dbReference type="SUPFAM" id="SSF53098">
    <property type="entry name" value="Ribonuclease H-like"/>
    <property type="match status" value="1"/>
</dbReference>
<dbReference type="InterPro" id="IPR036397">
    <property type="entry name" value="RNaseH_sf"/>
</dbReference>
<gene>
    <name evidence="3" type="ORF">CR513_01135</name>
</gene>
<organism evidence="3 4">
    <name type="scientific">Mucuna pruriens</name>
    <name type="common">Velvet bean</name>
    <name type="synonym">Dolichos pruriens</name>
    <dbReference type="NCBI Taxonomy" id="157652"/>
    <lineage>
        <taxon>Eukaryota</taxon>
        <taxon>Viridiplantae</taxon>
        <taxon>Streptophyta</taxon>
        <taxon>Embryophyta</taxon>
        <taxon>Tracheophyta</taxon>
        <taxon>Spermatophyta</taxon>
        <taxon>Magnoliopsida</taxon>
        <taxon>eudicotyledons</taxon>
        <taxon>Gunneridae</taxon>
        <taxon>Pentapetalae</taxon>
        <taxon>rosids</taxon>
        <taxon>fabids</taxon>
        <taxon>Fabales</taxon>
        <taxon>Fabaceae</taxon>
        <taxon>Papilionoideae</taxon>
        <taxon>50 kb inversion clade</taxon>
        <taxon>NPAAA clade</taxon>
        <taxon>indigoferoid/millettioid clade</taxon>
        <taxon>Phaseoleae</taxon>
        <taxon>Mucuna</taxon>
    </lineage>
</organism>
<protein>
    <recommendedName>
        <fullName evidence="2">Integrase catalytic domain-containing protein</fullName>
    </recommendedName>
</protein>
<dbReference type="STRING" id="157652.A0A371IFP6"/>
<evidence type="ECO:0000313" key="3">
    <source>
        <dbReference type="EMBL" id="RDY13886.1"/>
    </source>
</evidence>
<dbReference type="InterPro" id="IPR001584">
    <property type="entry name" value="Integrase_cat-core"/>
</dbReference>
<evidence type="ECO:0000313" key="4">
    <source>
        <dbReference type="Proteomes" id="UP000257109"/>
    </source>
</evidence>
<dbReference type="Pfam" id="PF00665">
    <property type="entry name" value="rve"/>
    <property type="match status" value="1"/>
</dbReference>
<sequence length="231" mass="25581">MAISQFPPEASHLTRKNSKAMPNTTYGMIPTFGDSAVIKSFTGAFLKSRSIQSSTSSTQHLEAATMDQLGLLGKCLIAGSISPPFLEMLISLSPPATNVRKPEWPRTKSIKCPSNPSCFVKSLMFGKPLPPRPVVVDFLKSNIVCRFGVPKVLISDQGSHFCNRTMASLLQKYGVTHKISTAYHPKQMAKLKFLTEKLRKHCKRCPTQARKTGADSLRTLFGHIELHTEHR</sequence>
<name>A0A371IFP6_MUCPR</name>
<dbReference type="EMBL" id="QJKJ01000180">
    <property type="protein sequence ID" value="RDY13886.1"/>
    <property type="molecule type" value="Genomic_DNA"/>
</dbReference>
<comment type="caution">
    <text evidence="3">The sequence shown here is derived from an EMBL/GenBank/DDBJ whole genome shotgun (WGS) entry which is preliminary data.</text>
</comment>
<dbReference type="GO" id="GO:0015074">
    <property type="term" value="P:DNA integration"/>
    <property type="evidence" value="ECO:0007669"/>
    <property type="project" value="InterPro"/>
</dbReference>
<feature type="domain" description="Integrase catalytic" evidence="2">
    <location>
        <begin position="134"/>
        <end position="200"/>
    </location>
</feature>
<proteinExistence type="predicted"/>
<accession>A0A371IFP6</accession>
<dbReference type="InterPro" id="IPR012337">
    <property type="entry name" value="RNaseH-like_sf"/>
</dbReference>
<feature type="non-terminal residue" evidence="3">
    <location>
        <position position="1"/>
    </location>
</feature>